<dbReference type="AlphaFoldDB" id="A0A6J8B0S6"/>
<dbReference type="PROSITE" id="PS50088">
    <property type="entry name" value="ANK_REPEAT"/>
    <property type="match status" value="1"/>
</dbReference>
<dbReference type="OrthoDB" id="5947484at2759"/>
<feature type="domain" description="Mab-21-like nucleotidyltransferase" evidence="5">
    <location>
        <begin position="210"/>
        <end position="348"/>
    </location>
</feature>
<dbReference type="Proteomes" id="UP000507470">
    <property type="component" value="Unassembled WGS sequence"/>
</dbReference>
<dbReference type="PANTHER" id="PTHR10656:SF42">
    <property type="entry name" value="CYCLIC GMP-AMP SYNTHASE-LIKE PROTEIN-RELATED"/>
    <property type="match status" value="1"/>
</dbReference>
<dbReference type="InterPro" id="IPR002110">
    <property type="entry name" value="Ankyrin_rpt"/>
</dbReference>
<dbReference type="Gene3D" id="1.25.40.20">
    <property type="entry name" value="Ankyrin repeat-containing domain"/>
    <property type="match status" value="1"/>
</dbReference>
<evidence type="ECO:0000313" key="6">
    <source>
        <dbReference type="EMBL" id="CAC5377095.1"/>
    </source>
</evidence>
<dbReference type="PROSITE" id="PS50297">
    <property type="entry name" value="ANK_REP_REGION"/>
    <property type="match status" value="1"/>
</dbReference>
<feature type="repeat" description="ANK" evidence="4">
    <location>
        <begin position="56"/>
        <end position="88"/>
    </location>
</feature>
<evidence type="ECO:0000256" key="1">
    <source>
        <dbReference type="ARBA" id="ARBA00008307"/>
    </source>
</evidence>
<reference evidence="6 7" key="1">
    <citation type="submission" date="2020-06" db="EMBL/GenBank/DDBJ databases">
        <authorList>
            <person name="Li R."/>
            <person name="Bekaert M."/>
        </authorList>
    </citation>
    <scope>NUCLEOTIDE SEQUENCE [LARGE SCALE GENOMIC DNA]</scope>
    <source>
        <strain evidence="7">wild</strain>
    </source>
</reference>
<protein>
    <recommendedName>
        <fullName evidence="5">Mab-21-like nucleotidyltransferase domain-containing protein</fullName>
    </recommendedName>
</protein>
<dbReference type="InterPro" id="IPR046903">
    <property type="entry name" value="Mab-21-like_nuc_Trfase"/>
</dbReference>
<accession>A0A6J8B0S6</accession>
<dbReference type="EMBL" id="CACVKT020002240">
    <property type="protein sequence ID" value="CAC5377095.1"/>
    <property type="molecule type" value="Genomic_DNA"/>
</dbReference>
<dbReference type="Pfam" id="PF12796">
    <property type="entry name" value="Ank_2"/>
    <property type="match status" value="1"/>
</dbReference>
<dbReference type="InterPro" id="IPR024810">
    <property type="entry name" value="MAB21L/cGLR"/>
</dbReference>
<name>A0A6J8B0S6_MYTCO</name>
<dbReference type="Gene3D" id="3.30.460.90">
    <property type="match status" value="1"/>
</dbReference>
<gene>
    <name evidence="6" type="ORF">MCOR_13497</name>
</gene>
<dbReference type="PANTHER" id="PTHR10656">
    <property type="entry name" value="CELL FATE DETERMINING PROTEIN MAB21-RELATED"/>
    <property type="match status" value="1"/>
</dbReference>
<keyword evidence="2" id="KW-0547">Nucleotide-binding</keyword>
<keyword evidence="7" id="KW-1185">Reference proteome</keyword>
<evidence type="ECO:0000256" key="2">
    <source>
        <dbReference type="ARBA" id="ARBA00022741"/>
    </source>
</evidence>
<proteinExistence type="inferred from homology"/>
<comment type="similarity">
    <text evidence="1">Belongs to the mab-21 family.</text>
</comment>
<keyword evidence="4" id="KW-0040">ANK repeat</keyword>
<evidence type="ECO:0000256" key="4">
    <source>
        <dbReference type="PROSITE-ProRule" id="PRU00023"/>
    </source>
</evidence>
<dbReference type="GO" id="GO:0005524">
    <property type="term" value="F:ATP binding"/>
    <property type="evidence" value="ECO:0007669"/>
    <property type="project" value="UniProtKB-KW"/>
</dbReference>
<evidence type="ECO:0000313" key="7">
    <source>
        <dbReference type="Proteomes" id="UP000507470"/>
    </source>
</evidence>
<organism evidence="6 7">
    <name type="scientific">Mytilus coruscus</name>
    <name type="common">Sea mussel</name>
    <dbReference type="NCBI Taxonomy" id="42192"/>
    <lineage>
        <taxon>Eukaryota</taxon>
        <taxon>Metazoa</taxon>
        <taxon>Spiralia</taxon>
        <taxon>Lophotrochozoa</taxon>
        <taxon>Mollusca</taxon>
        <taxon>Bivalvia</taxon>
        <taxon>Autobranchia</taxon>
        <taxon>Pteriomorphia</taxon>
        <taxon>Mytilida</taxon>
        <taxon>Mytiloidea</taxon>
        <taxon>Mytilidae</taxon>
        <taxon>Mytilinae</taxon>
        <taxon>Mytilus</taxon>
    </lineage>
</organism>
<dbReference type="SUPFAM" id="SSF48403">
    <property type="entry name" value="Ankyrin repeat"/>
    <property type="match status" value="1"/>
</dbReference>
<sequence>MRTSEIIQIFNDFKADLNVKDKCGRSPFIGLLVYENAEQLKILVNSGADCNLQDIYGSSPLHYVAWYNSVPIAHVLLQSGANVNLQDQMGRNPCDLAKALGNLDVALVLINDCMTKSLDADHCICRSRKMKEIIYDNNFIVENIISPPEDPNEMTYNILQSSGIGNPSDAEATSVVKTVFDFVSRICDKIGTIDSRFKSSVVSSGSSREESKVGDPNEFDFVCCLDIFSSVCTLEEQDSFNKLGLVQVFLKDRETIKEFHHFVNDDFSLNAVYVSNRFFELFRQVIEQETMIWSDLQIFYNNELVDVGDNPTLNIVLIWTGSFYKNLKISLDIVPALRKEEWWPQCCKFTAIPFNVDNAIRDGCFILLQSAAPSTSFGHLALMRCSLAPLEHYVIKSLPRVLRDSYALAKSMRSECVCPPIMFDVNDHENNRGAESVISSYMLKNSLLHAAYSPEFSDHMAEAVGDLLIDRQNELIRLWTLNIYHTLEKFTILQNLPTYFLSDQNVFTFADVYTLDVSTEELGKKWDEKTKRRLIFITIIEKPSSRKTMNFSECIKLYWN</sequence>
<dbReference type="InterPro" id="IPR036770">
    <property type="entry name" value="Ankyrin_rpt-contain_sf"/>
</dbReference>
<evidence type="ECO:0000259" key="5">
    <source>
        <dbReference type="Pfam" id="PF03281"/>
    </source>
</evidence>
<keyword evidence="3" id="KW-0067">ATP-binding</keyword>
<dbReference type="SMART" id="SM00248">
    <property type="entry name" value="ANK"/>
    <property type="match status" value="3"/>
</dbReference>
<dbReference type="Pfam" id="PF03281">
    <property type="entry name" value="Mab-21"/>
    <property type="match status" value="1"/>
</dbReference>
<evidence type="ECO:0000256" key="3">
    <source>
        <dbReference type="ARBA" id="ARBA00022840"/>
    </source>
</evidence>
<dbReference type="SMART" id="SM01265">
    <property type="entry name" value="Mab-21"/>
    <property type="match status" value="1"/>
</dbReference>